<feature type="coiled-coil region" evidence="5">
    <location>
        <begin position="15"/>
        <end position="42"/>
    </location>
</feature>
<evidence type="ECO:0000256" key="6">
    <source>
        <dbReference type="SAM" id="MobiDB-lite"/>
    </source>
</evidence>
<feature type="compositionally biased region" description="Polar residues" evidence="6">
    <location>
        <begin position="777"/>
        <end position="788"/>
    </location>
</feature>
<feature type="compositionally biased region" description="Basic residues" evidence="6">
    <location>
        <begin position="474"/>
        <end position="484"/>
    </location>
</feature>
<name>A0A2M3Z152_9DIPT</name>
<dbReference type="PROSITE" id="PS50174">
    <property type="entry name" value="G_PATCH"/>
    <property type="match status" value="1"/>
</dbReference>
<feature type="compositionally biased region" description="Polar residues" evidence="6">
    <location>
        <begin position="522"/>
        <end position="531"/>
    </location>
</feature>
<dbReference type="GO" id="GO:0003723">
    <property type="term" value="F:RNA binding"/>
    <property type="evidence" value="ECO:0007669"/>
    <property type="project" value="TreeGrafter"/>
</dbReference>
<dbReference type="InterPro" id="IPR000467">
    <property type="entry name" value="G_patch_dom"/>
</dbReference>
<feature type="compositionally biased region" description="Basic and acidic residues" evidence="6">
    <location>
        <begin position="415"/>
        <end position="429"/>
    </location>
</feature>
<feature type="region of interest" description="Disordered" evidence="6">
    <location>
        <begin position="415"/>
        <end position="531"/>
    </location>
</feature>
<evidence type="ECO:0000256" key="2">
    <source>
        <dbReference type="ARBA" id="ARBA00022664"/>
    </source>
</evidence>
<comment type="subcellular location">
    <subcellularLocation>
        <location evidence="1">Nucleus</location>
    </subcellularLocation>
</comment>
<feature type="domain" description="G-patch" evidence="7">
    <location>
        <begin position="954"/>
        <end position="1001"/>
    </location>
</feature>
<evidence type="ECO:0000256" key="5">
    <source>
        <dbReference type="SAM" id="Coils"/>
    </source>
</evidence>
<keyword evidence="4" id="KW-0539">Nucleus</keyword>
<protein>
    <submittedName>
        <fullName evidence="8">Putative rna-binding protein</fullName>
    </submittedName>
</protein>
<reference evidence="8" key="1">
    <citation type="submission" date="2018-01" db="EMBL/GenBank/DDBJ databases">
        <title>An insight into the sialome of Amazonian anophelines.</title>
        <authorList>
            <person name="Ribeiro J.M."/>
            <person name="Scarpassa V."/>
            <person name="Calvo E."/>
        </authorList>
    </citation>
    <scope>NUCLEOTIDE SEQUENCE</scope>
    <source>
        <tissue evidence="8">Salivary glands</tissue>
    </source>
</reference>
<dbReference type="Pfam" id="PF01585">
    <property type="entry name" value="G-patch"/>
    <property type="match status" value="1"/>
</dbReference>
<dbReference type="EMBL" id="GGFM01001493">
    <property type="protein sequence ID" value="MBW22244.1"/>
    <property type="molecule type" value="Transcribed_RNA"/>
</dbReference>
<evidence type="ECO:0000259" key="7">
    <source>
        <dbReference type="PROSITE" id="PS50174"/>
    </source>
</evidence>
<feature type="compositionally biased region" description="Basic and acidic residues" evidence="6">
    <location>
        <begin position="767"/>
        <end position="776"/>
    </location>
</feature>
<evidence type="ECO:0000256" key="1">
    <source>
        <dbReference type="ARBA" id="ARBA00004123"/>
    </source>
</evidence>
<feature type="compositionally biased region" description="Pro residues" evidence="6">
    <location>
        <begin position="142"/>
        <end position="163"/>
    </location>
</feature>
<keyword evidence="5" id="KW-0175">Coiled coil</keyword>
<feature type="region of interest" description="Disordered" evidence="6">
    <location>
        <begin position="299"/>
        <end position="322"/>
    </location>
</feature>
<feature type="compositionally biased region" description="Basic and acidic residues" evidence="6">
    <location>
        <begin position="732"/>
        <end position="744"/>
    </location>
</feature>
<feature type="compositionally biased region" description="Low complexity" evidence="6">
    <location>
        <begin position="705"/>
        <end position="726"/>
    </location>
</feature>
<dbReference type="PANTHER" id="PTHR23340:SF0">
    <property type="entry name" value="SURP AND G-PATCH DOMAIN-CONTAINING PROTEIN 1 ISOFORM X1"/>
    <property type="match status" value="1"/>
</dbReference>
<keyword evidence="2" id="KW-0507">mRNA processing</keyword>
<feature type="compositionally biased region" description="Low complexity" evidence="6">
    <location>
        <begin position="103"/>
        <end position="112"/>
    </location>
</feature>
<evidence type="ECO:0000313" key="8">
    <source>
        <dbReference type="EMBL" id="MBW22244.1"/>
    </source>
</evidence>
<dbReference type="InterPro" id="IPR040169">
    <property type="entry name" value="SUGP1/2"/>
</dbReference>
<dbReference type="GO" id="GO:0008380">
    <property type="term" value="P:RNA splicing"/>
    <property type="evidence" value="ECO:0007669"/>
    <property type="project" value="UniProtKB-KW"/>
</dbReference>
<feature type="compositionally biased region" description="Gly residues" evidence="6">
    <location>
        <begin position="456"/>
        <end position="473"/>
    </location>
</feature>
<feature type="region of interest" description="Disordered" evidence="6">
    <location>
        <begin position="44"/>
        <end position="70"/>
    </location>
</feature>
<dbReference type="PANTHER" id="PTHR23340">
    <property type="entry name" value="ARGININE/SERINE RICH SPLICING FACTOR SF4/14"/>
    <property type="match status" value="1"/>
</dbReference>
<feature type="region of interest" description="Disordered" evidence="6">
    <location>
        <begin position="96"/>
        <end position="166"/>
    </location>
</feature>
<feature type="region of interest" description="Disordered" evidence="6">
    <location>
        <begin position="182"/>
        <end position="208"/>
    </location>
</feature>
<evidence type="ECO:0000256" key="3">
    <source>
        <dbReference type="ARBA" id="ARBA00023187"/>
    </source>
</evidence>
<dbReference type="SMART" id="SM00443">
    <property type="entry name" value="G_patch"/>
    <property type="match status" value="1"/>
</dbReference>
<feature type="region of interest" description="Disordered" evidence="6">
    <location>
        <begin position="680"/>
        <end position="814"/>
    </location>
</feature>
<dbReference type="GO" id="GO:0006397">
    <property type="term" value="P:mRNA processing"/>
    <property type="evidence" value="ECO:0007669"/>
    <property type="project" value="UniProtKB-KW"/>
</dbReference>
<keyword evidence="3" id="KW-0508">mRNA splicing</keyword>
<dbReference type="GO" id="GO:0005654">
    <property type="term" value="C:nucleoplasm"/>
    <property type="evidence" value="ECO:0007669"/>
    <property type="project" value="TreeGrafter"/>
</dbReference>
<proteinExistence type="predicted"/>
<organism evidence="8">
    <name type="scientific">Anopheles braziliensis</name>
    <dbReference type="NCBI Taxonomy" id="58242"/>
    <lineage>
        <taxon>Eukaryota</taxon>
        <taxon>Metazoa</taxon>
        <taxon>Ecdysozoa</taxon>
        <taxon>Arthropoda</taxon>
        <taxon>Hexapoda</taxon>
        <taxon>Insecta</taxon>
        <taxon>Pterygota</taxon>
        <taxon>Neoptera</taxon>
        <taxon>Endopterygota</taxon>
        <taxon>Diptera</taxon>
        <taxon>Nematocera</taxon>
        <taxon>Culicoidea</taxon>
        <taxon>Culicidae</taxon>
        <taxon>Anophelinae</taxon>
        <taxon>Anopheles</taxon>
    </lineage>
</organism>
<accession>A0A2M3Z152</accession>
<sequence>MPRINFSRTERFAQMSQQEQLIAQKRQQIMEKQRTLELAKQIAAEASKDTPSVTEAPEVPEAGPGGGKVVLPFSNDGSFLERFKQLSEKIVKQTEDQIKPAIAQQPDPTAALPAPPPEDSLSAGVGVSTSTSTSEHLFKFDIPPPSLLPTLPPPPPPPPPPQLPTMADDVHFEPFYDLPPIGSHGGQGAADASTDHAEPELGSGGQRINTVGEVDSSFQVLSEHDKLPTTVEELIQLVADIGDVYEDKLCSRKNDLHPSLWFIFDKHSEAYGGFRRMIMARRSRATIAAVERSLGPESLRSLQPRANDNDAKYDPADVLDDSIVDAVDEEQDDEEEDEDEEDEEMANRDALFHEDMAVGTATARPVSAGGNEIPIHMMPNFYGDERHFYDDKSTTETDSDTEYVREARERNLKNLKRKTFDAGNRREDGSSTDSDDDYHTGLGDSANESTNEKNGGSSGAGGSATGGSAGTGGRNHRQKYRKKSRWGESPSEGAGGPGTAGSLAGDGQARKGEPSPWAMASNRGTSNRNNPGLLQYVYRHYGTVEDVSMEGWNKAEEHYRLQLLFEDLTAKVQQHERFLRSVAPGGPPREGGLRTVESEDEERRLNAAKQDSINCWLREITHLYERIRPGHLSEFLMRDDYERFVEQFRRTSDRQPNFDDYKEFRLQEVNAGCVVQIEGVPAPQESGSRKPEYSSTDSDFVSYREQSQPGSQQQQQQQEQQQQQQHGGQGESRGHDNHPSRTRDNGNGMKRAAEEQLQLAAKRRKSRWGDQVKEEGGTTQPGPSTQMHLQHHMHGKGPNHPQGPPRQVPPTKLTSISRTDPALLAYARQNFGSTNLTEEEWKKAEDHYKINLLFQDMLRKRQEIDRLANTGRFKYAYDSDEDTTGGTWEHKLRMQEMEATQKWANELTRQSEGKHHIGDFLPPEELRKFMEKYDAQKNNRQPNLSDYKDYKLREDNVGYQMLQKLGWKQGQGLGADGSGIVDPINKASQRDNNQGLGIIAPDNPEVNDNEYDAYRKRMMLAYRFRPNPLNNPRRAYY</sequence>
<dbReference type="AlphaFoldDB" id="A0A2M3Z152"/>
<evidence type="ECO:0000256" key="4">
    <source>
        <dbReference type="ARBA" id="ARBA00023242"/>
    </source>
</evidence>